<feature type="region of interest" description="Disordered" evidence="2">
    <location>
        <begin position="26"/>
        <end position="76"/>
    </location>
</feature>
<sequence>MRSTRARLAACTALVLSAGMLLAAPASADGSSPRPAVEKPAPGSATPSVRKVPGGAAGRADAVGASRPAGSPQLSDFDGDGYGDLIYRAWDGGLHTATTAGGGGRFLAEVPEPVKDVVPIGDQGDGGGPEVLTLSSRGVLSLYANATPTTASYAWQGLGWQIYNKVLAPGDVNDDGRADLLARDHNGNLYLYYATGNHAEPFSARVKVGPGWNAYDQLLGIGDNNGDGWADLLARDTAGTLWFYAGKGDKAAPFGARRAVGGGWQAYNQIFPAGDDNGDGNGELLARDQKGTLWYYVGKGGGAFETRRQLDTVGYWQGIPQFGGAGNIPVTGDKEGVLARDGAGTLFWYGSRTDGVLADRTPAGDPGVWAGVDFTHLSTLDPDASSDVAWVEQGGLHVDGAYIGAGWHVYDTFVGPGDLTGDGKGDLLARDKSGVLHLYAGNGAGTAFGGRIKVGPGWGSYDKLVGAGDHTGDGRADIVARTPGGDLYLYAGTGSATAPFKDRVRIGPGWQTYTRLVAPGDLNADGKADLLGVTADGTLYRYLNTTSGTFSARFAIGSGFGAYDSMS</sequence>
<dbReference type="SUPFAM" id="SSF69318">
    <property type="entry name" value="Integrin alpha N-terminal domain"/>
    <property type="match status" value="2"/>
</dbReference>
<feature type="chain" id="PRO_5046363187" evidence="3">
    <location>
        <begin position="29"/>
        <end position="567"/>
    </location>
</feature>
<dbReference type="Pfam" id="PF13517">
    <property type="entry name" value="FG-GAP_3"/>
    <property type="match status" value="2"/>
</dbReference>
<evidence type="ECO:0000313" key="5">
    <source>
        <dbReference type="Proteomes" id="UP001614391"/>
    </source>
</evidence>
<keyword evidence="1 3" id="KW-0732">Signal</keyword>
<dbReference type="InterPro" id="IPR013517">
    <property type="entry name" value="FG-GAP"/>
</dbReference>
<protein>
    <submittedName>
        <fullName evidence="4">FG-GAP repeat domain-containing protein</fullName>
    </submittedName>
</protein>
<organism evidence="4 5">
    <name type="scientific">Streptomyces bikiniensis</name>
    <dbReference type="NCBI Taxonomy" id="1896"/>
    <lineage>
        <taxon>Bacteria</taxon>
        <taxon>Bacillati</taxon>
        <taxon>Actinomycetota</taxon>
        <taxon>Actinomycetes</taxon>
        <taxon>Kitasatosporales</taxon>
        <taxon>Streptomycetaceae</taxon>
        <taxon>Streptomyces</taxon>
    </lineage>
</organism>
<dbReference type="InterPro" id="IPR028994">
    <property type="entry name" value="Integrin_alpha_N"/>
</dbReference>
<evidence type="ECO:0000256" key="1">
    <source>
        <dbReference type="ARBA" id="ARBA00022729"/>
    </source>
</evidence>
<reference evidence="4 5" key="1">
    <citation type="submission" date="2024-10" db="EMBL/GenBank/DDBJ databases">
        <title>The Natural Products Discovery Center: Release of the First 8490 Sequenced Strains for Exploring Actinobacteria Biosynthetic Diversity.</title>
        <authorList>
            <person name="Kalkreuter E."/>
            <person name="Kautsar S.A."/>
            <person name="Yang D."/>
            <person name="Bader C.D."/>
            <person name="Teijaro C.N."/>
            <person name="Fluegel L."/>
            <person name="Davis C.M."/>
            <person name="Simpson J.R."/>
            <person name="Lauterbach L."/>
            <person name="Steele A.D."/>
            <person name="Gui C."/>
            <person name="Meng S."/>
            <person name="Li G."/>
            <person name="Viehrig K."/>
            <person name="Ye F."/>
            <person name="Su P."/>
            <person name="Kiefer A.F."/>
            <person name="Nichols A."/>
            <person name="Cepeda A.J."/>
            <person name="Yan W."/>
            <person name="Fan B."/>
            <person name="Jiang Y."/>
            <person name="Adhikari A."/>
            <person name="Zheng C.-J."/>
            <person name="Schuster L."/>
            <person name="Cowan T.M."/>
            <person name="Smanski M.J."/>
            <person name="Chevrette M.G."/>
            <person name="De Carvalho L.P.S."/>
            <person name="Shen B."/>
        </authorList>
    </citation>
    <scope>NUCLEOTIDE SEQUENCE [LARGE SCALE GENOMIC DNA]</scope>
    <source>
        <strain evidence="4 5">NPDC053346</strain>
    </source>
</reference>
<evidence type="ECO:0000256" key="3">
    <source>
        <dbReference type="SAM" id="SignalP"/>
    </source>
</evidence>
<dbReference type="Proteomes" id="UP001614391">
    <property type="component" value="Unassembled WGS sequence"/>
</dbReference>
<name>A0ABW8CVK0_STRBI</name>
<dbReference type="EMBL" id="JBITYT010000008">
    <property type="protein sequence ID" value="MFI9121613.1"/>
    <property type="molecule type" value="Genomic_DNA"/>
</dbReference>
<feature type="signal peptide" evidence="3">
    <location>
        <begin position="1"/>
        <end position="28"/>
    </location>
</feature>
<gene>
    <name evidence="4" type="ORF">ACIGW0_19740</name>
</gene>
<evidence type="ECO:0000256" key="2">
    <source>
        <dbReference type="SAM" id="MobiDB-lite"/>
    </source>
</evidence>
<dbReference type="Gene3D" id="2.115.10.10">
    <property type="entry name" value="Tachylectin 2"/>
    <property type="match status" value="2"/>
</dbReference>
<proteinExistence type="predicted"/>
<accession>A0ABW8CVK0</accession>
<evidence type="ECO:0000313" key="4">
    <source>
        <dbReference type="EMBL" id="MFI9121613.1"/>
    </source>
</evidence>
<dbReference type="PANTHER" id="PTHR44103">
    <property type="entry name" value="PROPROTEIN CONVERTASE P"/>
    <property type="match status" value="1"/>
</dbReference>
<dbReference type="RefSeq" id="WP_399616426.1">
    <property type="nucleotide sequence ID" value="NZ_JBITYT010000008.1"/>
</dbReference>
<keyword evidence="5" id="KW-1185">Reference proteome</keyword>
<comment type="caution">
    <text evidence="4">The sequence shown here is derived from an EMBL/GenBank/DDBJ whole genome shotgun (WGS) entry which is preliminary data.</text>
</comment>
<dbReference type="PANTHER" id="PTHR44103:SF1">
    <property type="entry name" value="PROPROTEIN CONVERTASE P"/>
    <property type="match status" value="1"/>
</dbReference>